<name>A0ABR5EZ65_9ACTN</name>
<sequence length="84" mass="9216">MWAYYSTGRAKGRTPTGTDLDRIAGTNNYGRKVPPRAGRNPTSWDCCQASGSRDDKMVVPTGLEPVIHVLASIDPAIRVQRDRS</sequence>
<evidence type="ECO:0000313" key="2">
    <source>
        <dbReference type="EMBL" id="KLL09759.1"/>
    </source>
</evidence>
<accession>A0ABR5EZ65</accession>
<proteinExistence type="predicted"/>
<keyword evidence="3" id="KW-1185">Reference proteome</keyword>
<dbReference type="EMBL" id="JWIO01000060">
    <property type="protein sequence ID" value="KLL09759.1"/>
    <property type="molecule type" value="Genomic_DNA"/>
</dbReference>
<evidence type="ECO:0000256" key="1">
    <source>
        <dbReference type="SAM" id="MobiDB-lite"/>
    </source>
</evidence>
<organism evidence="2 3">
    <name type="scientific">Protofrankia coriariae</name>
    <dbReference type="NCBI Taxonomy" id="1562887"/>
    <lineage>
        <taxon>Bacteria</taxon>
        <taxon>Bacillati</taxon>
        <taxon>Actinomycetota</taxon>
        <taxon>Actinomycetes</taxon>
        <taxon>Frankiales</taxon>
        <taxon>Frankiaceae</taxon>
        <taxon>Protofrankia</taxon>
    </lineage>
</organism>
<dbReference type="Proteomes" id="UP000035425">
    <property type="component" value="Unassembled WGS sequence"/>
</dbReference>
<protein>
    <submittedName>
        <fullName evidence="2">Uncharacterized protein</fullName>
    </submittedName>
</protein>
<comment type="caution">
    <text evidence="2">The sequence shown here is derived from an EMBL/GenBank/DDBJ whole genome shotgun (WGS) entry which is preliminary data.</text>
</comment>
<feature type="region of interest" description="Disordered" evidence="1">
    <location>
        <begin position="1"/>
        <end position="43"/>
    </location>
</feature>
<gene>
    <name evidence="2" type="ORF">FrCorBMG51_22660</name>
</gene>
<evidence type="ECO:0000313" key="3">
    <source>
        <dbReference type="Proteomes" id="UP000035425"/>
    </source>
</evidence>
<reference evidence="2 3" key="1">
    <citation type="submission" date="2014-12" db="EMBL/GenBank/DDBJ databases">
        <title>Frankia sp. BMG5.1 draft genome.</title>
        <authorList>
            <person name="Gtari M."/>
            <person name="Ghodhbane-Gtari F."/>
            <person name="Nouioui I."/>
            <person name="Ktari A."/>
            <person name="Hezbri K."/>
            <person name="Mimouni W."/>
            <person name="Sbissi I."/>
            <person name="Ayari A."/>
            <person name="Yamanaka T."/>
            <person name="Normand P."/>
            <person name="Tisa L.S."/>
            <person name="Boudabous A."/>
        </authorList>
    </citation>
    <scope>NUCLEOTIDE SEQUENCE [LARGE SCALE GENOMIC DNA]</scope>
    <source>
        <strain evidence="2 3">BMG5.1</strain>
    </source>
</reference>